<dbReference type="PROSITE" id="PS50850">
    <property type="entry name" value="MFS"/>
    <property type="match status" value="1"/>
</dbReference>
<feature type="transmembrane region" description="Helical" evidence="6">
    <location>
        <begin position="268"/>
        <end position="291"/>
    </location>
</feature>
<evidence type="ECO:0000259" key="7">
    <source>
        <dbReference type="PROSITE" id="PS50850"/>
    </source>
</evidence>
<proteinExistence type="predicted"/>
<dbReference type="PANTHER" id="PTHR42718">
    <property type="entry name" value="MAJOR FACILITATOR SUPERFAMILY MULTIDRUG TRANSPORTER MFSC"/>
    <property type="match status" value="1"/>
</dbReference>
<keyword evidence="3 6" id="KW-0812">Transmembrane</keyword>
<dbReference type="InterPro" id="IPR011701">
    <property type="entry name" value="MFS"/>
</dbReference>
<evidence type="ECO:0000313" key="8">
    <source>
        <dbReference type="EMBL" id="MXQ52535.1"/>
    </source>
</evidence>
<dbReference type="Proteomes" id="UP000430692">
    <property type="component" value="Unassembled WGS sequence"/>
</dbReference>
<evidence type="ECO:0000256" key="2">
    <source>
        <dbReference type="ARBA" id="ARBA00022448"/>
    </source>
</evidence>
<feature type="transmembrane region" description="Helical" evidence="6">
    <location>
        <begin position="12"/>
        <end position="36"/>
    </location>
</feature>
<evidence type="ECO:0000313" key="9">
    <source>
        <dbReference type="Proteomes" id="UP000430692"/>
    </source>
</evidence>
<keyword evidence="9" id="KW-1185">Reference proteome</keyword>
<evidence type="ECO:0000256" key="4">
    <source>
        <dbReference type="ARBA" id="ARBA00022989"/>
    </source>
</evidence>
<dbReference type="GO" id="GO:0022857">
    <property type="term" value="F:transmembrane transporter activity"/>
    <property type="evidence" value="ECO:0007669"/>
    <property type="project" value="InterPro"/>
</dbReference>
<dbReference type="Pfam" id="PF07690">
    <property type="entry name" value="MFS_1"/>
    <property type="match status" value="1"/>
</dbReference>
<feature type="transmembrane region" description="Helical" evidence="6">
    <location>
        <begin position="136"/>
        <end position="158"/>
    </location>
</feature>
<feature type="transmembrane region" description="Helical" evidence="6">
    <location>
        <begin position="164"/>
        <end position="183"/>
    </location>
</feature>
<dbReference type="PANTHER" id="PTHR42718:SF9">
    <property type="entry name" value="MAJOR FACILITATOR SUPERFAMILY MULTIDRUG TRANSPORTER MFSC"/>
    <property type="match status" value="1"/>
</dbReference>
<feature type="transmembrane region" description="Helical" evidence="6">
    <location>
        <begin position="303"/>
        <end position="320"/>
    </location>
</feature>
<comment type="caution">
    <text evidence="8">The sequence shown here is derived from an EMBL/GenBank/DDBJ whole genome shotgun (WGS) entry which is preliminary data.</text>
</comment>
<evidence type="ECO:0000256" key="3">
    <source>
        <dbReference type="ARBA" id="ARBA00022692"/>
    </source>
</evidence>
<feature type="transmembrane region" description="Helical" evidence="6">
    <location>
        <begin position="332"/>
        <end position="350"/>
    </location>
</feature>
<name>A0A6I4VQI3_9BACL</name>
<dbReference type="PRINTS" id="PR01036">
    <property type="entry name" value="TCRTETB"/>
</dbReference>
<dbReference type="RefSeq" id="WP_160799547.1">
    <property type="nucleotide sequence ID" value="NZ_WUUL01000001.1"/>
</dbReference>
<reference evidence="8 9" key="1">
    <citation type="submission" date="2019-12" db="EMBL/GenBank/DDBJ databases">
        <title>Whole-genome analyses of novel actinobacteria.</title>
        <authorList>
            <person name="Sahin N."/>
            <person name="Saygin H."/>
        </authorList>
    </citation>
    <scope>NUCLEOTIDE SEQUENCE [LARGE SCALE GENOMIC DNA]</scope>
    <source>
        <strain evidence="8 9">KC615</strain>
    </source>
</reference>
<feature type="transmembrane region" description="Helical" evidence="6">
    <location>
        <begin position="203"/>
        <end position="219"/>
    </location>
</feature>
<feature type="transmembrane region" description="Helical" evidence="6">
    <location>
        <begin position="387"/>
        <end position="413"/>
    </location>
</feature>
<feature type="transmembrane region" description="Helical" evidence="6">
    <location>
        <begin position="81"/>
        <end position="104"/>
    </location>
</feature>
<sequence length="457" mass="49726">MEIPSKNKPFFMMMAICIGAFISHFTAGVVNVSLPYLSKIFHTNLGTVQWITIGYLLAIASFLPVMGYLGDRFGHRFIHNLGYIIFTISSVLVAFSANIFLLLILRVIQALGAAMFQATNIALITIHISKEKRGQALGIVSTAVALGAMIGPIAGGFIAEWFRWEVLFLIHVPVIMVATLLALRYIPKHKSVQKIKTFDSMEMILFVVGIASAIFGISYSRTWGLLSPNTIYTFLLSLISFVLFLLWESRHATPFLLLKLFRLPAVSYGLMISCGSFVLANIVLVAMPFYLSDIASLSPLTTGYLMIAYPVLLAVVGPLAGRLSDRYGSKPFMVIGLCSMGAGFLGSVLFLPSLSIVGVIIFLALIGLGMGLIASPNNSFIMKQVPVDFVGSIGGMIALTRNLGMVLGATLGLGLLNHTENKELDAFRSVFELGIWICLACVIIFGLGVYLEKRNKT</sequence>
<feature type="transmembrane region" description="Helical" evidence="6">
    <location>
        <begin position="433"/>
        <end position="451"/>
    </location>
</feature>
<dbReference type="AlphaFoldDB" id="A0A6I4VQI3"/>
<dbReference type="GO" id="GO:0005886">
    <property type="term" value="C:plasma membrane"/>
    <property type="evidence" value="ECO:0007669"/>
    <property type="project" value="UniProtKB-SubCell"/>
</dbReference>
<evidence type="ECO:0000256" key="1">
    <source>
        <dbReference type="ARBA" id="ARBA00004651"/>
    </source>
</evidence>
<organism evidence="8 9">
    <name type="scientific">Shimazuella alba</name>
    <dbReference type="NCBI Taxonomy" id="2690964"/>
    <lineage>
        <taxon>Bacteria</taxon>
        <taxon>Bacillati</taxon>
        <taxon>Bacillota</taxon>
        <taxon>Bacilli</taxon>
        <taxon>Bacillales</taxon>
        <taxon>Thermoactinomycetaceae</taxon>
        <taxon>Shimazuella</taxon>
    </lineage>
</organism>
<feature type="transmembrane region" description="Helical" evidence="6">
    <location>
        <begin position="48"/>
        <end position="69"/>
    </location>
</feature>
<comment type="subcellular location">
    <subcellularLocation>
        <location evidence="1">Cell membrane</location>
        <topology evidence="1">Multi-pass membrane protein</topology>
    </subcellularLocation>
</comment>
<dbReference type="CDD" id="cd17321">
    <property type="entry name" value="MFS_MMR_MDR_like"/>
    <property type="match status" value="1"/>
</dbReference>
<evidence type="ECO:0000256" key="6">
    <source>
        <dbReference type="SAM" id="Phobius"/>
    </source>
</evidence>
<keyword evidence="5 6" id="KW-0472">Membrane</keyword>
<dbReference type="EMBL" id="WUUL01000001">
    <property type="protein sequence ID" value="MXQ52535.1"/>
    <property type="molecule type" value="Genomic_DNA"/>
</dbReference>
<keyword evidence="4 6" id="KW-1133">Transmembrane helix</keyword>
<evidence type="ECO:0000256" key="5">
    <source>
        <dbReference type="ARBA" id="ARBA00023136"/>
    </source>
</evidence>
<feature type="transmembrane region" description="Helical" evidence="6">
    <location>
        <begin position="356"/>
        <end position="375"/>
    </location>
</feature>
<protein>
    <submittedName>
        <fullName evidence="8">MFS transporter</fullName>
    </submittedName>
</protein>
<gene>
    <name evidence="8" type="ORF">GSM42_01950</name>
</gene>
<keyword evidence="2" id="KW-0813">Transport</keyword>
<feature type="transmembrane region" description="Helical" evidence="6">
    <location>
        <begin position="231"/>
        <end position="247"/>
    </location>
</feature>
<dbReference type="InterPro" id="IPR020846">
    <property type="entry name" value="MFS_dom"/>
</dbReference>
<dbReference type="Gene3D" id="1.20.1250.20">
    <property type="entry name" value="MFS general substrate transporter like domains"/>
    <property type="match status" value="2"/>
</dbReference>
<dbReference type="InterPro" id="IPR036259">
    <property type="entry name" value="MFS_trans_sf"/>
</dbReference>
<accession>A0A6I4VQI3</accession>
<feature type="domain" description="Major facilitator superfamily (MFS) profile" evidence="7">
    <location>
        <begin position="12"/>
        <end position="457"/>
    </location>
</feature>
<dbReference type="SUPFAM" id="SSF103473">
    <property type="entry name" value="MFS general substrate transporter"/>
    <property type="match status" value="1"/>
</dbReference>